<dbReference type="EMBL" id="MU275911">
    <property type="protein sequence ID" value="KAI0047088.1"/>
    <property type="molecule type" value="Genomic_DNA"/>
</dbReference>
<sequence length="475" mass="52037">MTDVGTEFFEDVWGCLVHGWEVGCAQSSVSATRPRHGPGRMVRAARGHGMFGPLALLSLVQPPPRYDPGPPTSPSHLRQESAVLRQTHIRCKPCHPSAVARPTPSSLYAFRERSANCSQISLLRASESGPKGWAFSPYDLQLGSPDSVQLDGLLLPDRWWTEKGDIRDAFVAPPTDSEDPVVVLGRQDRASRPSTRKRDFDAAGHSTDPPPAKRPNSHNVSSQTSSQQVLATKSADAWRNFRESGIPYDFEDADLRRTVLLAKKPTTSKTKSIATPAGPRTTEEPARQAVSLFDASTTPFVVSRPGSDPVNCKRNQDDGKLDDIYHREAIVRAKLPSTSSSQGIPLPAGPRTTEEPARQASNQDDGKPNNMRRREAIVRAKLPSTSSTESSPLPSDLRTAERPAQQPLPPVEAPPVQTDPEAYALSPAAEKWVDDRIDAKLKDMRGEVRREVVSAMRETLLKALTGMIDRAFMNM</sequence>
<reference evidence="1" key="2">
    <citation type="journal article" date="2022" name="New Phytol.">
        <title>Evolutionary transition to the ectomycorrhizal habit in the genomes of a hyperdiverse lineage of mushroom-forming fungi.</title>
        <authorList>
            <person name="Looney B."/>
            <person name="Miyauchi S."/>
            <person name="Morin E."/>
            <person name="Drula E."/>
            <person name="Courty P.E."/>
            <person name="Kohler A."/>
            <person name="Kuo A."/>
            <person name="LaButti K."/>
            <person name="Pangilinan J."/>
            <person name="Lipzen A."/>
            <person name="Riley R."/>
            <person name="Andreopoulos W."/>
            <person name="He G."/>
            <person name="Johnson J."/>
            <person name="Nolan M."/>
            <person name="Tritt A."/>
            <person name="Barry K.W."/>
            <person name="Grigoriev I.V."/>
            <person name="Nagy L.G."/>
            <person name="Hibbett D."/>
            <person name="Henrissat B."/>
            <person name="Matheny P.B."/>
            <person name="Labbe J."/>
            <person name="Martin F.M."/>
        </authorList>
    </citation>
    <scope>NUCLEOTIDE SEQUENCE</scope>
    <source>
        <strain evidence="1">FP105234-sp</strain>
    </source>
</reference>
<protein>
    <submittedName>
        <fullName evidence="1">Uncharacterized protein</fullName>
    </submittedName>
</protein>
<accession>A0ACB8RSJ1</accession>
<comment type="caution">
    <text evidence="1">The sequence shown here is derived from an EMBL/GenBank/DDBJ whole genome shotgun (WGS) entry which is preliminary data.</text>
</comment>
<proteinExistence type="predicted"/>
<reference evidence="1" key="1">
    <citation type="submission" date="2021-02" db="EMBL/GenBank/DDBJ databases">
        <authorList>
            <consortium name="DOE Joint Genome Institute"/>
            <person name="Ahrendt S."/>
            <person name="Looney B.P."/>
            <person name="Miyauchi S."/>
            <person name="Morin E."/>
            <person name="Drula E."/>
            <person name="Courty P.E."/>
            <person name="Chicoki N."/>
            <person name="Fauchery L."/>
            <person name="Kohler A."/>
            <person name="Kuo A."/>
            <person name="Labutti K."/>
            <person name="Pangilinan J."/>
            <person name="Lipzen A."/>
            <person name="Riley R."/>
            <person name="Andreopoulos W."/>
            <person name="He G."/>
            <person name="Johnson J."/>
            <person name="Barry K.W."/>
            <person name="Grigoriev I.V."/>
            <person name="Nagy L."/>
            <person name="Hibbett D."/>
            <person name="Henrissat B."/>
            <person name="Matheny P.B."/>
            <person name="Labbe J."/>
            <person name="Martin F."/>
        </authorList>
    </citation>
    <scope>NUCLEOTIDE SEQUENCE</scope>
    <source>
        <strain evidence="1">FP105234-sp</strain>
    </source>
</reference>
<keyword evidence="2" id="KW-1185">Reference proteome</keyword>
<evidence type="ECO:0000313" key="2">
    <source>
        <dbReference type="Proteomes" id="UP000814033"/>
    </source>
</evidence>
<dbReference type="Proteomes" id="UP000814033">
    <property type="component" value="Unassembled WGS sequence"/>
</dbReference>
<organism evidence="1 2">
    <name type="scientific">Auriscalpium vulgare</name>
    <dbReference type="NCBI Taxonomy" id="40419"/>
    <lineage>
        <taxon>Eukaryota</taxon>
        <taxon>Fungi</taxon>
        <taxon>Dikarya</taxon>
        <taxon>Basidiomycota</taxon>
        <taxon>Agaricomycotina</taxon>
        <taxon>Agaricomycetes</taxon>
        <taxon>Russulales</taxon>
        <taxon>Auriscalpiaceae</taxon>
        <taxon>Auriscalpium</taxon>
    </lineage>
</organism>
<evidence type="ECO:0000313" key="1">
    <source>
        <dbReference type="EMBL" id="KAI0047088.1"/>
    </source>
</evidence>
<gene>
    <name evidence="1" type="ORF">FA95DRAFT_1285056</name>
</gene>
<name>A0ACB8RSJ1_9AGAM</name>